<dbReference type="PaxDb" id="8022-A0A060YN19"/>
<dbReference type="InterPro" id="IPR000436">
    <property type="entry name" value="Sushi_SCR_CCP_dom"/>
</dbReference>
<sequence length="134" mass="14568">PSTNSQTLATFSGDVTAPFNITTTGHQLTLRWSSDHGTNKKGFRIRYVGEYQTLYCSTPDSPLQGSISSQTGGHLNSLVRWACDRGYRLIGNSTAVCRRNPYGYFAWDSPVPACQGEIRVLGHGGKGEGGRRQG</sequence>
<keyword evidence="3" id="KW-0677">Repeat</keyword>
<reference evidence="7" key="2">
    <citation type="submission" date="2014-03" db="EMBL/GenBank/DDBJ databases">
        <authorList>
            <person name="Genoscope - CEA"/>
        </authorList>
    </citation>
    <scope>NUCLEOTIDE SEQUENCE</scope>
</reference>
<dbReference type="Pfam" id="PF00084">
    <property type="entry name" value="Sushi"/>
    <property type="match status" value="1"/>
</dbReference>
<dbReference type="InterPro" id="IPR035914">
    <property type="entry name" value="Sperma_CUB_dom_sf"/>
</dbReference>
<feature type="non-terminal residue" evidence="7">
    <location>
        <position position="1"/>
    </location>
</feature>
<evidence type="ECO:0000259" key="6">
    <source>
        <dbReference type="PROSITE" id="PS50923"/>
    </source>
</evidence>
<dbReference type="Pfam" id="PF00431">
    <property type="entry name" value="CUB"/>
    <property type="match status" value="1"/>
</dbReference>
<dbReference type="SMART" id="SM00032">
    <property type="entry name" value="CCP"/>
    <property type="match status" value="1"/>
</dbReference>
<evidence type="ECO:0000256" key="5">
    <source>
        <dbReference type="PROSITE-ProRule" id="PRU00302"/>
    </source>
</evidence>
<dbReference type="PANTHER" id="PTHR45656">
    <property type="entry name" value="PROTEIN CBR-CLEC-78"/>
    <property type="match status" value="1"/>
</dbReference>
<evidence type="ECO:0000313" key="8">
    <source>
        <dbReference type="Proteomes" id="UP000193380"/>
    </source>
</evidence>
<dbReference type="Gene3D" id="2.10.70.10">
    <property type="entry name" value="Complement Module, domain 1"/>
    <property type="match status" value="1"/>
</dbReference>
<protein>
    <recommendedName>
        <fullName evidence="6">Sushi domain-containing protein</fullName>
    </recommendedName>
</protein>
<evidence type="ECO:0000256" key="2">
    <source>
        <dbReference type="ARBA" id="ARBA00022729"/>
    </source>
</evidence>
<dbReference type="PROSITE" id="PS50923">
    <property type="entry name" value="SUSHI"/>
    <property type="match status" value="1"/>
</dbReference>
<evidence type="ECO:0000256" key="4">
    <source>
        <dbReference type="ARBA" id="ARBA00023157"/>
    </source>
</evidence>
<dbReference type="InterPro" id="IPR000859">
    <property type="entry name" value="CUB_dom"/>
</dbReference>
<evidence type="ECO:0000313" key="7">
    <source>
        <dbReference type="EMBL" id="CDQ90844.1"/>
    </source>
</evidence>
<keyword evidence="2" id="KW-0732">Signal</keyword>
<name>A0A060YN19_ONCMY</name>
<dbReference type="SUPFAM" id="SSF57535">
    <property type="entry name" value="Complement control module/SCR domain"/>
    <property type="match status" value="1"/>
</dbReference>
<comment type="caution">
    <text evidence="5">Lacks conserved residue(s) required for the propagation of feature annotation.</text>
</comment>
<evidence type="ECO:0000256" key="3">
    <source>
        <dbReference type="ARBA" id="ARBA00022737"/>
    </source>
</evidence>
<organism evidence="7 8">
    <name type="scientific">Oncorhynchus mykiss</name>
    <name type="common">Rainbow trout</name>
    <name type="synonym">Salmo gairdneri</name>
    <dbReference type="NCBI Taxonomy" id="8022"/>
    <lineage>
        <taxon>Eukaryota</taxon>
        <taxon>Metazoa</taxon>
        <taxon>Chordata</taxon>
        <taxon>Craniata</taxon>
        <taxon>Vertebrata</taxon>
        <taxon>Euteleostomi</taxon>
        <taxon>Actinopterygii</taxon>
        <taxon>Neopterygii</taxon>
        <taxon>Teleostei</taxon>
        <taxon>Protacanthopterygii</taxon>
        <taxon>Salmoniformes</taxon>
        <taxon>Salmonidae</taxon>
        <taxon>Salmoninae</taxon>
        <taxon>Oncorhynchus</taxon>
    </lineage>
</organism>
<evidence type="ECO:0000256" key="1">
    <source>
        <dbReference type="ARBA" id="ARBA00022659"/>
    </source>
</evidence>
<keyword evidence="1 5" id="KW-0768">Sushi</keyword>
<dbReference type="InterPro" id="IPR035976">
    <property type="entry name" value="Sushi/SCR/CCP_sf"/>
</dbReference>
<dbReference type="Proteomes" id="UP000193380">
    <property type="component" value="Unassembled WGS sequence"/>
</dbReference>
<dbReference type="PANTHER" id="PTHR45656:SF4">
    <property type="entry name" value="PROTEIN CBR-CLEC-78"/>
    <property type="match status" value="1"/>
</dbReference>
<gene>
    <name evidence="7" type="ORF">GSONMT00022744001</name>
</gene>
<dbReference type="AlphaFoldDB" id="A0A060YN19"/>
<dbReference type="EMBL" id="FR911011">
    <property type="protein sequence ID" value="CDQ90844.1"/>
    <property type="molecule type" value="Genomic_DNA"/>
</dbReference>
<keyword evidence="4" id="KW-1015">Disulfide bond</keyword>
<dbReference type="InterPro" id="IPR051277">
    <property type="entry name" value="SEZ6_CSMD_C4BPB_Regulators"/>
</dbReference>
<dbReference type="SUPFAM" id="SSF49854">
    <property type="entry name" value="Spermadhesin, CUB domain"/>
    <property type="match status" value="1"/>
</dbReference>
<proteinExistence type="predicted"/>
<dbReference type="Gene3D" id="2.60.120.290">
    <property type="entry name" value="Spermadhesin, CUB domain"/>
    <property type="match status" value="1"/>
</dbReference>
<dbReference type="CDD" id="cd00033">
    <property type="entry name" value="CCP"/>
    <property type="match status" value="1"/>
</dbReference>
<accession>A0A060YN19</accession>
<feature type="domain" description="Sushi" evidence="6">
    <location>
        <begin position="54"/>
        <end position="116"/>
    </location>
</feature>
<dbReference type="STRING" id="8022.A0A060YN19"/>
<reference evidence="7" key="1">
    <citation type="journal article" date="2014" name="Nat. Commun.">
        <title>The rainbow trout genome provides novel insights into evolution after whole-genome duplication in vertebrates.</title>
        <authorList>
            <person name="Berthelot C."/>
            <person name="Brunet F."/>
            <person name="Chalopin D."/>
            <person name="Juanchich A."/>
            <person name="Bernard M."/>
            <person name="Noel B."/>
            <person name="Bento P."/>
            <person name="Da Silva C."/>
            <person name="Labadie K."/>
            <person name="Alberti A."/>
            <person name="Aury J.M."/>
            <person name="Louis A."/>
            <person name="Dehais P."/>
            <person name="Bardou P."/>
            <person name="Montfort J."/>
            <person name="Klopp C."/>
            <person name="Cabau C."/>
            <person name="Gaspin C."/>
            <person name="Thorgaard G.H."/>
            <person name="Boussaha M."/>
            <person name="Quillet E."/>
            <person name="Guyomard R."/>
            <person name="Galiana D."/>
            <person name="Bobe J."/>
            <person name="Volff J.N."/>
            <person name="Genet C."/>
            <person name="Wincker P."/>
            <person name="Jaillon O."/>
            <person name="Roest Crollius H."/>
            <person name="Guiguen Y."/>
        </authorList>
    </citation>
    <scope>NUCLEOTIDE SEQUENCE [LARGE SCALE GENOMIC DNA]</scope>
</reference>